<dbReference type="GO" id="GO:0009279">
    <property type="term" value="C:cell outer membrane"/>
    <property type="evidence" value="ECO:0007669"/>
    <property type="project" value="UniProtKB-SubCell"/>
</dbReference>
<feature type="signal peptide" evidence="10">
    <location>
        <begin position="1"/>
        <end position="23"/>
    </location>
</feature>
<feature type="compositionally biased region" description="Low complexity" evidence="9">
    <location>
        <begin position="55"/>
        <end position="69"/>
    </location>
</feature>
<gene>
    <name evidence="11" type="primary">flgH</name>
    <name evidence="11" type="ORF">EC9_13770</name>
</gene>
<evidence type="ECO:0000256" key="6">
    <source>
        <dbReference type="ARBA" id="ARBA00023136"/>
    </source>
</evidence>
<sequence precursor="true">MLKAISSTWFVGLLLGCAAVAVAQENPFPQVQSGIGTEDIAPPSNQNSDPYDRGAAAPDPSRAAPSQAAGAQYTQRYDAPLGLQSASWTYIPPPPTRTLQMNDIVTIRVDEIARVQAEGSASTRKNGLYDTLLKDWINLRGGKLQPDTHEGGDLRLQGTVNSLYRADSEIESREALSFNIAARVVDIRPNGNLVVEAHKTMYVNENVWETFLSGTCRSEDIGPDNVVLSRDLLDLQIRKNDRGRMRDGYKRGWFTRWFETLQPF</sequence>
<evidence type="ECO:0000256" key="3">
    <source>
        <dbReference type="ARBA" id="ARBA00004442"/>
    </source>
</evidence>
<keyword evidence="8" id="KW-0998">Cell outer membrane</keyword>
<dbReference type="OrthoDB" id="252240at2"/>
<keyword evidence="11" id="KW-0969">Cilium</keyword>
<evidence type="ECO:0000313" key="11">
    <source>
        <dbReference type="EMBL" id="QDS87199.1"/>
    </source>
</evidence>
<dbReference type="KEGG" id="ruv:EC9_13770"/>
<evidence type="ECO:0000313" key="12">
    <source>
        <dbReference type="Proteomes" id="UP000319557"/>
    </source>
</evidence>
<comment type="subcellular location">
    <subcellularLocation>
        <location evidence="2">Bacterial flagellum basal body</location>
    </subcellularLocation>
    <subcellularLocation>
        <location evidence="3">Cell outer membrane</location>
    </subcellularLocation>
</comment>
<dbReference type="EMBL" id="CP036261">
    <property type="protein sequence ID" value="QDS87199.1"/>
    <property type="molecule type" value="Genomic_DNA"/>
</dbReference>
<dbReference type="InterPro" id="IPR000527">
    <property type="entry name" value="Flag_Lring"/>
</dbReference>
<keyword evidence="6" id="KW-0472">Membrane</keyword>
<feature type="chain" id="PRO_5022195936" evidence="10">
    <location>
        <begin position="24"/>
        <end position="264"/>
    </location>
</feature>
<keyword evidence="12" id="KW-1185">Reference proteome</keyword>
<dbReference type="GO" id="GO:0009427">
    <property type="term" value="C:bacterial-type flagellum basal body, distal rod, L ring"/>
    <property type="evidence" value="ECO:0007669"/>
    <property type="project" value="InterPro"/>
</dbReference>
<dbReference type="PANTHER" id="PTHR34933">
    <property type="entry name" value="FLAGELLAR L-RING PROTEIN"/>
    <property type="match status" value="1"/>
</dbReference>
<evidence type="ECO:0000256" key="9">
    <source>
        <dbReference type="SAM" id="MobiDB-lite"/>
    </source>
</evidence>
<dbReference type="Pfam" id="PF02107">
    <property type="entry name" value="FlgH"/>
    <property type="match status" value="1"/>
</dbReference>
<comment type="function">
    <text evidence="1">Assembles around the rod to form the L-ring and probably protects the motor/basal body from shearing forces during rotation.</text>
</comment>
<protein>
    <submittedName>
        <fullName evidence="11">Flagellar L-ring protein</fullName>
    </submittedName>
</protein>
<evidence type="ECO:0000256" key="5">
    <source>
        <dbReference type="ARBA" id="ARBA00022729"/>
    </source>
</evidence>
<accession>A0A517LX61</accession>
<dbReference type="PANTHER" id="PTHR34933:SF1">
    <property type="entry name" value="FLAGELLAR L-RING PROTEIN"/>
    <property type="match status" value="1"/>
</dbReference>
<name>A0A517LX61_9BACT</name>
<dbReference type="Proteomes" id="UP000319557">
    <property type="component" value="Chromosome"/>
</dbReference>
<feature type="region of interest" description="Disordered" evidence="9">
    <location>
        <begin position="33"/>
        <end position="71"/>
    </location>
</feature>
<proteinExistence type="inferred from homology"/>
<keyword evidence="5 10" id="KW-0732">Signal</keyword>
<keyword evidence="11" id="KW-0966">Cell projection</keyword>
<evidence type="ECO:0000256" key="4">
    <source>
        <dbReference type="ARBA" id="ARBA00006929"/>
    </source>
</evidence>
<keyword evidence="11" id="KW-0282">Flagellum</keyword>
<dbReference type="RefSeq" id="WP_145343392.1">
    <property type="nucleotide sequence ID" value="NZ_CP036261.1"/>
</dbReference>
<dbReference type="AlphaFoldDB" id="A0A517LX61"/>
<comment type="similarity">
    <text evidence="4">Belongs to the FlgH family.</text>
</comment>
<evidence type="ECO:0000256" key="8">
    <source>
        <dbReference type="ARBA" id="ARBA00023237"/>
    </source>
</evidence>
<evidence type="ECO:0000256" key="1">
    <source>
        <dbReference type="ARBA" id="ARBA00002591"/>
    </source>
</evidence>
<evidence type="ECO:0000256" key="10">
    <source>
        <dbReference type="SAM" id="SignalP"/>
    </source>
</evidence>
<evidence type="ECO:0000256" key="2">
    <source>
        <dbReference type="ARBA" id="ARBA00004117"/>
    </source>
</evidence>
<dbReference type="GO" id="GO:0071973">
    <property type="term" value="P:bacterial-type flagellum-dependent cell motility"/>
    <property type="evidence" value="ECO:0007669"/>
    <property type="project" value="InterPro"/>
</dbReference>
<dbReference type="PROSITE" id="PS51257">
    <property type="entry name" value="PROKAR_LIPOPROTEIN"/>
    <property type="match status" value="1"/>
</dbReference>
<organism evidence="11 12">
    <name type="scientific">Rosistilla ulvae</name>
    <dbReference type="NCBI Taxonomy" id="1930277"/>
    <lineage>
        <taxon>Bacteria</taxon>
        <taxon>Pseudomonadati</taxon>
        <taxon>Planctomycetota</taxon>
        <taxon>Planctomycetia</taxon>
        <taxon>Pirellulales</taxon>
        <taxon>Pirellulaceae</taxon>
        <taxon>Rosistilla</taxon>
    </lineage>
</organism>
<dbReference type="GO" id="GO:0003774">
    <property type="term" value="F:cytoskeletal motor activity"/>
    <property type="evidence" value="ECO:0007669"/>
    <property type="project" value="InterPro"/>
</dbReference>
<evidence type="ECO:0000256" key="7">
    <source>
        <dbReference type="ARBA" id="ARBA00023143"/>
    </source>
</evidence>
<reference evidence="11 12" key="1">
    <citation type="submission" date="2019-02" db="EMBL/GenBank/DDBJ databases">
        <title>Deep-cultivation of Planctomycetes and their phenomic and genomic characterization uncovers novel biology.</title>
        <authorList>
            <person name="Wiegand S."/>
            <person name="Jogler M."/>
            <person name="Boedeker C."/>
            <person name="Pinto D."/>
            <person name="Vollmers J."/>
            <person name="Rivas-Marin E."/>
            <person name="Kohn T."/>
            <person name="Peeters S.H."/>
            <person name="Heuer A."/>
            <person name="Rast P."/>
            <person name="Oberbeckmann S."/>
            <person name="Bunk B."/>
            <person name="Jeske O."/>
            <person name="Meyerdierks A."/>
            <person name="Storesund J.E."/>
            <person name="Kallscheuer N."/>
            <person name="Luecker S."/>
            <person name="Lage O.M."/>
            <person name="Pohl T."/>
            <person name="Merkel B.J."/>
            <person name="Hornburger P."/>
            <person name="Mueller R.-W."/>
            <person name="Bruemmer F."/>
            <person name="Labrenz M."/>
            <person name="Spormann A.M."/>
            <person name="Op den Camp H."/>
            <person name="Overmann J."/>
            <person name="Amann R."/>
            <person name="Jetten M.S.M."/>
            <person name="Mascher T."/>
            <person name="Medema M.H."/>
            <person name="Devos D.P."/>
            <person name="Kaster A.-K."/>
            <person name="Ovreas L."/>
            <person name="Rohde M."/>
            <person name="Galperin M.Y."/>
            <person name="Jogler C."/>
        </authorList>
    </citation>
    <scope>NUCLEOTIDE SEQUENCE [LARGE SCALE GENOMIC DNA]</scope>
    <source>
        <strain evidence="11 12">EC9</strain>
    </source>
</reference>
<keyword evidence="7" id="KW-0975">Bacterial flagellum</keyword>